<dbReference type="STRING" id="1231391.GCA_000308195_00566"/>
<evidence type="ECO:0000256" key="3">
    <source>
        <dbReference type="ARBA" id="ARBA00022989"/>
    </source>
</evidence>
<dbReference type="GO" id="GO:0016020">
    <property type="term" value="C:membrane"/>
    <property type="evidence" value="ECO:0007669"/>
    <property type="project" value="UniProtKB-SubCell"/>
</dbReference>
<keyword evidence="8" id="KW-1185">Reference proteome</keyword>
<dbReference type="Pfam" id="PF07298">
    <property type="entry name" value="NnrU"/>
    <property type="match status" value="1"/>
</dbReference>
<dbReference type="AlphaFoldDB" id="A0A2U1CMW6"/>
<evidence type="ECO:0000256" key="2">
    <source>
        <dbReference type="ARBA" id="ARBA00022692"/>
    </source>
</evidence>
<dbReference type="InterPro" id="IPR009915">
    <property type="entry name" value="NnrU_dom"/>
</dbReference>
<feature type="domain" description="NnrU" evidence="6">
    <location>
        <begin position="3"/>
        <end position="188"/>
    </location>
</feature>
<dbReference type="RefSeq" id="WP_017522942.1">
    <property type="nucleotide sequence ID" value="NZ_JACCEX010000002.1"/>
</dbReference>
<keyword evidence="2 5" id="KW-0812">Transmembrane</keyword>
<protein>
    <submittedName>
        <fullName evidence="7">Putative membrane protein</fullName>
    </submittedName>
</protein>
<evidence type="ECO:0000259" key="6">
    <source>
        <dbReference type="Pfam" id="PF07298"/>
    </source>
</evidence>
<comment type="caution">
    <text evidence="7">The sequence shown here is derived from an EMBL/GenBank/DDBJ whole genome shotgun (WGS) entry which is preliminary data.</text>
</comment>
<name>A0A2U1CMW6_9BURK</name>
<feature type="transmembrane region" description="Helical" evidence="5">
    <location>
        <begin position="40"/>
        <end position="59"/>
    </location>
</feature>
<feature type="transmembrane region" description="Helical" evidence="5">
    <location>
        <begin position="71"/>
        <end position="93"/>
    </location>
</feature>
<evidence type="ECO:0000256" key="1">
    <source>
        <dbReference type="ARBA" id="ARBA00004141"/>
    </source>
</evidence>
<sequence length="189" mass="20606">MLILILGLIVFLGIHSVLIVKPGLGQSMIARHGENAWKGVYTVIAIIGLLLVIYGYSIARLSALVAYVPPAGLRHLTHLLMLPVFILLFATYFPGRIKSVSRHPMLLATILWALAHLLSNGHWADVLLFGGFLVWAVADMISMSKRPPKHIPTVPAGRFNDGICIIGGLVVYALFVGGLHRWLFGVAPM</sequence>
<keyword evidence="3 5" id="KW-1133">Transmembrane helix</keyword>
<evidence type="ECO:0000256" key="4">
    <source>
        <dbReference type="ARBA" id="ARBA00023136"/>
    </source>
</evidence>
<evidence type="ECO:0000313" key="8">
    <source>
        <dbReference type="Proteomes" id="UP000246145"/>
    </source>
</evidence>
<reference evidence="7 8" key="1">
    <citation type="submission" date="2018-04" db="EMBL/GenBank/DDBJ databases">
        <title>Genomic Encyclopedia of Type Strains, Phase IV (KMG-IV): sequencing the most valuable type-strain genomes for metagenomic binning, comparative biology and taxonomic classification.</title>
        <authorList>
            <person name="Goeker M."/>
        </authorList>
    </citation>
    <scope>NUCLEOTIDE SEQUENCE [LARGE SCALE GENOMIC DNA]</scope>
    <source>
        <strain evidence="7 8">DSM 10065</strain>
    </source>
</reference>
<accession>A0A2U1CMW6</accession>
<dbReference type="EMBL" id="QEKO01000002">
    <property type="protein sequence ID" value="PVY62359.1"/>
    <property type="molecule type" value="Genomic_DNA"/>
</dbReference>
<organism evidence="7 8">
    <name type="scientific">Pusillimonas noertemannii</name>
    <dbReference type="NCBI Taxonomy" id="305977"/>
    <lineage>
        <taxon>Bacteria</taxon>
        <taxon>Pseudomonadati</taxon>
        <taxon>Pseudomonadota</taxon>
        <taxon>Betaproteobacteria</taxon>
        <taxon>Burkholderiales</taxon>
        <taxon>Alcaligenaceae</taxon>
        <taxon>Pusillimonas</taxon>
    </lineage>
</organism>
<feature type="transmembrane region" description="Helical" evidence="5">
    <location>
        <begin position="159"/>
        <end position="183"/>
    </location>
</feature>
<gene>
    <name evidence="7" type="ORF">C7440_1852</name>
</gene>
<comment type="subcellular location">
    <subcellularLocation>
        <location evidence="1">Membrane</location>
        <topology evidence="1">Multi-pass membrane protein</topology>
    </subcellularLocation>
</comment>
<evidence type="ECO:0000256" key="5">
    <source>
        <dbReference type="SAM" id="Phobius"/>
    </source>
</evidence>
<feature type="transmembrane region" description="Helical" evidence="5">
    <location>
        <begin position="105"/>
        <end position="138"/>
    </location>
</feature>
<keyword evidence="4 5" id="KW-0472">Membrane</keyword>
<evidence type="ECO:0000313" key="7">
    <source>
        <dbReference type="EMBL" id="PVY62359.1"/>
    </source>
</evidence>
<dbReference type="OrthoDB" id="5293641at2"/>
<proteinExistence type="predicted"/>
<dbReference type="Proteomes" id="UP000246145">
    <property type="component" value="Unassembled WGS sequence"/>
</dbReference>